<evidence type="ECO:0000313" key="1">
    <source>
        <dbReference type="EMBL" id="MFC3712021.1"/>
    </source>
</evidence>
<dbReference type="Pfam" id="PF11159">
    <property type="entry name" value="DUF2939"/>
    <property type="match status" value="1"/>
</dbReference>
<dbReference type="RefSeq" id="WP_380858105.1">
    <property type="nucleotide sequence ID" value="NZ_JBHRXV010000004.1"/>
</dbReference>
<name>A0ABV7X7C6_9SPHN</name>
<protein>
    <submittedName>
        <fullName evidence="1">DUF2939 domain-containing protein</fullName>
    </submittedName>
</protein>
<reference evidence="2" key="1">
    <citation type="journal article" date="2019" name="Int. J. Syst. Evol. Microbiol.">
        <title>The Global Catalogue of Microorganisms (GCM) 10K type strain sequencing project: providing services to taxonomists for standard genome sequencing and annotation.</title>
        <authorList>
            <consortium name="The Broad Institute Genomics Platform"/>
            <consortium name="The Broad Institute Genome Sequencing Center for Infectious Disease"/>
            <person name="Wu L."/>
            <person name="Ma J."/>
        </authorList>
    </citation>
    <scope>NUCLEOTIDE SEQUENCE [LARGE SCALE GENOMIC DNA]</scope>
    <source>
        <strain evidence="2">KCTC 42644</strain>
    </source>
</reference>
<dbReference type="Proteomes" id="UP001595615">
    <property type="component" value="Unassembled WGS sequence"/>
</dbReference>
<dbReference type="EMBL" id="JBHRXV010000004">
    <property type="protein sequence ID" value="MFC3712021.1"/>
    <property type="molecule type" value="Genomic_DNA"/>
</dbReference>
<proteinExistence type="predicted"/>
<keyword evidence="2" id="KW-1185">Reference proteome</keyword>
<comment type="caution">
    <text evidence="1">The sequence shown here is derived from an EMBL/GenBank/DDBJ whole genome shotgun (WGS) entry which is preliminary data.</text>
</comment>
<organism evidence="1 2">
    <name type="scientific">Sphingoaurantiacus capsulatus</name>
    <dbReference type="NCBI Taxonomy" id="1771310"/>
    <lineage>
        <taxon>Bacteria</taxon>
        <taxon>Pseudomonadati</taxon>
        <taxon>Pseudomonadota</taxon>
        <taxon>Alphaproteobacteria</taxon>
        <taxon>Sphingomonadales</taxon>
        <taxon>Sphingosinicellaceae</taxon>
        <taxon>Sphingoaurantiacus</taxon>
    </lineage>
</organism>
<dbReference type="InterPro" id="IPR021330">
    <property type="entry name" value="DUF2939"/>
</dbReference>
<gene>
    <name evidence="1" type="ORF">ACFOMD_05530</name>
</gene>
<accession>A0ABV7X7C6</accession>
<sequence>MGRLMVWLVIAAALAGGLFAASPYYTLAQMSAAVAERDDAKFASYVDFEAIRNDMKSSVQEEMLGAIEERGDVGDTAGAAGMALGMLLADRMVDGAVSPEALKLIFERMRDSALRDVDPSNPSSIRKLFENTTVDWRGLSEFRLVNENDARAPELIFHRSGLLSWKLSGIQLNDEPAADA</sequence>
<evidence type="ECO:0000313" key="2">
    <source>
        <dbReference type="Proteomes" id="UP001595615"/>
    </source>
</evidence>